<reference evidence="1 2" key="1">
    <citation type="submission" date="2019-11" db="EMBL/GenBank/DDBJ databases">
        <title>Whole genome sequence of Oryza granulata.</title>
        <authorList>
            <person name="Li W."/>
        </authorList>
    </citation>
    <scope>NUCLEOTIDE SEQUENCE [LARGE SCALE GENOMIC DNA]</scope>
    <source>
        <strain evidence="2">cv. Menghai</strain>
        <tissue evidence="1">Leaf</tissue>
    </source>
</reference>
<proteinExistence type="predicted"/>
<dbReference type="EMBL" id="SPHZ02000011">
    <property type="protein sequence ID" value="KAF0894209.1"/>
    <property type="molecule type" value="Genomic_DNA"/>
</dbReference>
<evidence type="ECO:0000313" key="1">
    <source>
        <dbReference type="EMBL" id="KAF0894209.1"/>
    </source>
</evidence>
<sequence>MAKQAVFAAATTDEACIVCDLGTRREGRRWLGMQHGARQAWTVALQIKEGLIVRGAARVSGGAN</sequence>
<name>A0A6G1C1U2_9ORYZ</name>
<protein>
    <submittedName>
        <fullName evidence="1">Uncharacterized protein</fullName>
    </submittedName>
</protein>
<dbReference type="Proteomes" id="UP000479710">
    <property type="component" value="Unassembled WGS sequence"/>
</dbReference>
<gene>
    <name evidence="1" type="ORF">E2562_036471</name>
</gene>
<dbReference type="AlphaFoldDB" id="A0A6G1C1U2"/>
<comment type="caution">
    <text evidence="1">The sequence shown here is derived from an EMBL/GenBank/DDBJ whole genome shotgun (WGS) entry which is preliminary data.</text>
</comment>
<accession>A0A6G1C1U2</accession>
<evidence type="ECO:0000313" key="2">
    <source>
        <dbReference type="Proteomes" id="UP000479710"/>
    </source>
</evidence>
<organism evidence="1 2">
    <name type="scientific">Oryza meyeriana var. granulata</name>
    <dbReference type="NCBI Taxonomy" id="110450"/>
    <lineage>
        <taxon>Eukaryota</taxon>
        <taxon>Viridiplantae</taxon>
        <taxon>Streptophyta</taxon>
        <taxon>Embryophyta</taxon>
        <taxon>Tracheophyta</taxon>
        <taxon>Spermatophyta</taxon>
        <taxon>Magnoliopsida</taxon>
        <taxon>Liliopsida</taxon>
        <taxon>Poales</taxon>
        <taxon>Poaceae</taxon>
        <taxon>BOP clade</taxon>
        <taxon>Oryzoideae</taxon>
        <taxon>Oryzeae</taxon>
        <taxon>Oryzinae</taxon>
        <taxon>Oryza</taxon>
        <taxon>Oryza meyeriana</taxon>
    </lineage>
</organism>
<keyword evidence="2" id="KW-1185">Reference proteome</keyword>